<dbReference type="Pfam" id="PF07591">
    <property type="entry name" value="PT-HINT"/>
    <property type="match status" value="1"/>
</dbReference>
<dbReference type="InterPro" id="IPR056823">
    <property type="entry name" value="TEN-like_YD-shell"/>
</dbReference>
<keyword evidence="1" id="KW-0677">Repeat</keyword>
<dbReference type="CDD" id="cd00081">
    <property type="entry name" value="Hint"/>
    <property type="match status" value="1"/>
</dbReference>
<dbReference type="Proteomes" id="UP001180973">
    <property type="component" value="Unassembled WGS sequence"/>
</dbReference>
<dbReference type="InterPro" id="IPR036844">
    <property type="entry name" value="Hint_dom_sf"/>
</dbReference>
<dbReference type="SUPFAM" id="SSF50370">
    <property type="entry name" value="Ricin B-like lectins"/>
    <property type="match status" value="1"/>
</dbReference>
<feature type="compositionally biased region" description="Low complexity" evidence="2">
    <location>
        <begin position="2265"/>
        <end position="2278"/>
    </location>
</feature>
<dbReference type="Pfam" id="PF25023">
    <property type="entry name" value="TEN_YD-shell"/>
    <property type="match status" value="1"/>
</dbReference>
<dbReference type="NCBIfam" id="TIGR03696">
    <property type="entry name" value="Rhs_assc_core"/>
    <property type="match status" value="1"/>
</dbReference>
<evidence type="ECO:0000256" key="2">
    <source>
        <dbReference type="SAM" id="MobiDB-lite"/>
    </source>
</evidence>
<proteinExistence type="predicted"/>
<gene>
    <name evidence="5" type="ORF">RM555_06825</name>
</gene>
<feature type="region of interest" description="Disordered" evidence="2">
    <location>
        <begin position="2342"/>
        <end position="2364"/>
    </location>
</feature>
<comment type="caution">
    <text evidence="5">The sequence shown here is derived from an EMBL/GenBank/DDBJ whole genome shotgun (WGS) entry which is preliminary data.</text>
</comment>
<dbReference type="SUPFAM" id="SSF51294">
    <property type="entry name" value="Hedgehog/intein (Hint) domain"/>
    <property type="match status" value="1"/>
</dbReference>
<sequence>MRGTGLLSRRWHGRRTPTEPGHSRWRRARTAMVLSLSTILVGTMLPAEAWAVPGPGMSREETRVDLPDVPQSERVGKDEEAETNLTTADPVPAIPYEPQAIDAWQQDSGAVDLTGLAAGDTRPVDDLPVALGVPAGGDPTALAGTWSVDLAAPEASQDAGVSGLIMKITPPATADPAAEVALSVDYTDFADLYGPQAADRFGVMLLPTCVYDSPNTGDCAPDGGAGTMFASPGASPAKALSSQVRLVPAKEAPTRARAADADAPTRRVVIGSVPVGPLLGGAGAAGRATQTSAAPSVVGVLDTGASAAGDFTATPLLSSGSWAAGASSGAFTYSYQVQVPETAGGLMPKVALSYSSQSVDGRTSATNNQASWIGDGWDYNAGAITRSYANCRQDSKKPGSNNATHRTADLCWGSKNATLSLGGMTTELVWDGAKNAWFTANGDGSKVELREDTALANGDADGEYWVVTTRDGTKYHFGRHRLPGWSDHGTAEDDPVTNSVLTVPVYGNHPDEPCYKPGNWAGSACTQAWRWALDYVEDIHGNAMTLWWGRETNYYAQNFNFKAPVSYHRGGYLDRIDYGLRADNLFTATAAARVNFVLAERCYDEGSLTCSEANFASTDPNKYRIWYDTPADLRCASGQKCWNASPSFFTRKRLDKISTSAQRRTDTSARQVVDEYQLKQSFPILRTGPNTALWLESITRTGYARNGTTDAKVTLNPVRFEANAEDMPNRVKRDHRPGFSRLRVARVINEYGGETIVTYKQPTTDCTNNAVFPGKGDTAALKANTRLCYPTFWHPDPAVEDIDWFHKYVVESIEELPAVDGAYGTITRYAYDKPAWRLAEQEFTKKSTRTYSQFAGFAQTTVITGADDPDIGSKRTKAVTRYFQGTGDTVSVKDITETEIAKDREPFAGRVAEELTYANADDADTNWLTRTVTYPEAEELATRTRDDGLSPLRAWRVTEPLQVSKTKSSGTGDDDRALRTIETKTTYETTHGLPTHIESLGDTGKSGDESCTFVEYHHRLDKNIIGLTKQTRSSPTTCAAATFDDLTTLSSAGRVGYDGQAYGVALGTTTRGLATQTWSLKADGSGFQADGTTTFDHIGRVLTSTDVDGKTSKITYTPATGQAFTVTEENSLGHKQVRELDPGRAVTVKTTDLNDRVSEARYDPMGRLVEAWGPGRTPSTTTVPDFKAEYATPAGKPPYITTFSRGHENRIQTSVTLYDGLGRERQTQEEATGGGRLITDTLYNSSGEVRQTNNAYFAEGSPIGQLFTPLADTAVPNATRYTYDGLGRVINETPILRGVDTPGRGTSYEYGADHSTVINPAGATSYRLYTDALGRTTRVDTFTNNARTTFTSMRYQYDARGQMVKATHSADPTRPWSWTFDQRGRMTTATDPDTGTTQTTYDHRDRQLTVTNARGLTVWNGYDELSRPTQQRLGGSTGTLLGEYTYDSVAGGKGLPATATRYTDGLPYTQTIGGYTNDYQPTSTTLTLPQSIADTWGLQASYKYDYTYTDTGLQESATLPAVGSLPSEKLLVRYTKDGLPLSVSGNGWYGSETVYSPYGQVLRSTLGAHPYRVWTMASYDDASGALTDQQVYREYTDPAPAPKNNLVSHRSYWYDDAGNILAIQERAAAIAERQCFQHAQGRLKTAWTAADQASCSPGPVKADGTLNVAAGTDKTGYWQEYEYDLLGNRTQLVEKSLDGIATKDATTTYAYGKADGTQPRTLTKVTKNYVTQTGAAITAEANRLYELTGETKSVTSVQNGDQQTLSWTHDGQVERITGQGSKGRTAYLGLANKCIDLSSGLAEPGRPIQLYSCNGTVAQKWTFTPAPGQTQTQTNPNLGTLSGYDDWCVQPAANTAGSAFGIQKCDPDSATQRLERLSTGQLKHTASGLCLVVKDAATANGTPLVLAACATVPAQQWDAQDETRHIYGPGGSRLLTIQGQQATLNLGEAQVTVQRGGTLVNTQRTYAVPGGAVMRYAHATASSTLVALAGDHQGSPYAEVGLYGTMPSRIRKQDPFGNQRGTGTVGANLQTNAGFLGANRDDASGYTPLGARLYDPEIGRFLSADPVLDLTDPAQSNGYTYAHNNPVTHSDPSGLSISLTASETAAALAGAGLSPAMVAQAQANMGRSLLSVILDSAWYILKEFIGINDAINCFGGDMWACGSLIIGAIPWAKLGKIPAVIKAVNRTIDAIKAWQAAKKAAEAVLAAARAAEAAALNAKKLAIERAKKAAQAAKKKAAEKVNTTSNKATNATKKTGNPVQKQAQSKSNPKGSSASSAGGRSGGSGKGSGGAGKGGSKPGGSSGSSARSNGGSSGGGGAGKADDSCLNNSFVPGTKVLMADGSARPIEDVKPGDKVRVTDPETGRTEVETVTAAIKGDGVKHLVKVTIDTDGERGADTAEVTATAGHPFWVPELDEWVDATDLRSGQWLRTSAGTHVQVTAIDRWSVLRATVHNLTVANIHTYYVLAGNTPVLVHNCGGTINPNLVRFSQDEVSARFSTGETIEQTAAALRSGYLKPTDLPLMRLTVKDGQIYSLDNRRLVAFQKAGIQMPFRMATPEEALGEAWKFSTQNEGRSIIINTREPQEWAP</sequence>
<dbReference type="Gene3D" id="2.180.10.10">
    <property type="entry name" value="RHS repeat-associated core"/>
    <property type="match status" value="2"/>
</dbReference>
<dbReference type="Gene3D" id="2.170.16.10">
    <property type="entry name" value="Hedgehog/Intein (Hint) domain"/>
    <property type="match status" value="1"/>
</dbReference>
<dbReference type="PANTHER" id="PTHR32305:SF17">
    <property type="entry name" value="TRNA NUCLEASE WAPA"/>
    <property type="match status" value="1"/>
</dbReference>
<dbReference type="InterPro" id="IPR003587">
    <property type="entry name" value="Hint_dom_N"/>
</dbReference>
<dbReference type="InterPro" id="IPR022385">
    <property type="entry name" value="Rhs_assc_core"/>
</dbReference>
<feature type="compositionally biased region" description="Basic and acidic residues" evidence="2">
    <location>
        <begin position="2345"/>
        <end position="2364"/>
    </location>
</feature>
<dbReference type="Pfam" id="PF00652">
    <property type="entry name" value="Ricin_B_lectin"/>
    <property type="match status" value="1"/>
</dbReference>
<dbReference type="SMART" id="SM00458">
    <property type="entry name" value="RICIN"/>
    <property type="match status" value="1"/>
</dbReference>
<evidence type="ECO:0000256" key="1">
    <source>
        <dbReference type="ARBA" id="ARBA00022737"/>
    </source>
</evidence>
<feature type="compositionally biased region" description="Low complexity" evidence="2">
    <location>
        <begin position="2240"/>
        <end position="2255"/>
    </location>
</feature>
<dbReference type="InterPro" id="IPR000772">
    <property type="entry name" value="Ricin_B_lectin"/>
</dbReference>
<evidence type="ECO:0000259" key="3">
    <source>
        <dbReference type="SMART" id="SM00306"/>
    </source>
</evidence>
<feature type="region of interest" description="Disordered" evidence="2">
    <location>
        <begin position="1"/>
        <end position="22"/>
    </location>
</feature>
<evidence type="ECO:0000313" key="5">
    <source>
        <dbReference type="EMBL" id="MDT0528702.1"/>
    </source>
</evidence>
<name>A0ABU2WS26_9ACTN</name>
<dbReference type="PANTHER" id="PTHR32305">
    <property type="match status" value="1"/>
</dbReference>
<dbReference type="SMART" id="SM00306">
    <property type="entry name" value="HintN"/>
    <property type="match status" value="1"/>
</dbReference>
<dbReference type="EMBL" id="JAVRFL010000006">
    <property type="protein sequence ID" value="MDT0528702.1"/>
    <property type="molecule type" value="Genomic_DNA"/>
</dbReference>
<keyword evidence="6" id="KW-1185">Reference proteome</keyword>
<feature type="region of interest" description="Disordered" evidence="2">
    <location>
        <begin position="2234"/>
        <end position="2320"/>
    </location>
</feature>
<feature type="compositionally biased region" description="Gly residues" evidence="2">
    <location>
        <begin position="2279"/>
        <end position="2302"/>
    </location>
</feature>
<feature type="domain" description="Ricin B lectin" evidence="4">
    <location>
        <begin position="1784"/>
        <end position="1920"/>
    </location>
</feature>
<dbReference type="InterPro" id="IPR030934">
    <property type="entry name" value="Intein_C"/>
</dbReference>
<accession>A0ABU2WS26</accession>
<dbReference type="PROSITE" id="PS50231">
    <property type="entry name" value="RICIN_B_LECTIN"/>
    <property type="match status" value="1"/>
</dbReference>
<dbReference type="InterPro" id="IPR035992">
    <property type="entry name" value="Ricin_B-like_lectins"/>
</dbReference>
<evidence type="ECO:0000313" key="6">
    <source>
        <dbReference type="Proteomes" id="UP001180973"/>
    </source>
</evidence>
<dbReference type="RefSeq" id="WP_311410924.1">
    <property type="nucleotide sequence ID" value="NZ_JAVRFL010000006.1"/>
</dbReference>
<dbReference type="InterPro" id="IPR050708">
    <property type="entry name" value="T6SS_VgrG/RHS"/>
</dbReference>
<dbReference type="PROSITE" id="PS50818">
    <property type="entry name" value="INTEIN_C_TER"/>
    <property type="match status" value="1"/>
</dbReference>
<organism evidence="5 6">
    <name type="scientific">Micromonospora reichwaldensis</name>
    <dbReference type="NCBI Taxonomy" id="3075516"/>
    <lineage>
        <taxon>Bacteria</taxon>
        <taxon>Bacillati</taxon>
        <taxon>Actinomycetota</taxon>
        <taxon>Actinomycetes</taxon>
        <taxon>Micromonosporales</taxon>
        <taxon>Micromonosporaceae</taxon>
        <taxon>Micromonospora</taxon>
    </lineage>
</organism>
<feature type="domain" description="Hint" evidence="3">
    <location>
        <begin position="2327"/>
        <end position="2432"/>
    </location>
</feature>
<reference evidence="5" key="1">
    <citation type="submission" date="2023-09" db="EMBL/GenBank/DDBJ databases">
        <title>30 novel species of actinomycetes from the DSMZ collection.</title>
        <authorList>
            <person name="Nouioui I."/>
        </authorList>
    </citation>
    <scope>NUCLEOTIDE SEQUENCE</scope>
    <source>
        <strain evidence="5">DSM 115977</strain>
    </source>
</reference>
<dbReference type="Gene3D" id="2.80.10.50">
    <property type="match status" value="1"/>
</dbReference>
<evidence type="ECO:0000259" key="4">
    <source>
        <dbReference type="SMART" id="SM00458"/>
    </source>
</evidence>
<protein>
    <submittedName>
        <fullName evidence="5">Ricin-type beta-trefoil lectin domain protein</fullName>
    </submittedName>
</protein>